<keyword evidence="3" id="KW-1185">Reference proteome</keyword>
<feature type="region of interest" description="Disordered" evidence="1">
    <location>
        <begin position="28"/>
        <end position="53"/>
    </location>
</feature>
<name>A0A2R3IRY9_9PSED</name>
<dbReference type="EMBL" id="CP027169">
    <property type="protein sequence ID" value="AVK04708.1"/>
    <property type="molecule type" value="Genomic_DNA"/>
</dbReference>
<evidence type="ECO:0000313" key="2">
    <source>
        <dbReference type="EMBL" id="AVK04708.1"/>
    </source>
</evidence>
<reference evidence="2 3" key="1">
    <citation type="submission" date="2018-02" db="EMBL/GenBank/DDBJ databases">
        <title>FDA/CDC Antimicrobial Resistant Isolate Bank Genome Sequencing.</title>
        <authorList>
            <person name="Benahmed F.H."/>
            <person name="Lutgring J.D."/>
            <person name="Yoo B."/>
            <person name="Machado M."/>
            <person name="Brown A."/>
            <person name="McAllister G."/>
            <person name="Perry A."/>
            <person name="Halpin A.L."/>
            <person name="Vavikolanu K."/>
            <person name="Ott S."/>
            <person name="Zhao X."/>
            <person name="Tallon L.J."/>
            <person name="Sadzewicz L."/>
            <person name="Aluvathingal J."/>
            <person name="Nadendla S."/>
            <person name="Voskania-kordi A."/>
            <person name="Simonyan V."/>
            <person name="Patel J."/>
            <person name="Shawar R.M."/>
        </authorList>
    </citation>
    <scope>NUCLEOTIDE SEQUENCE [LARGE SCALE GENOMIC DNA]</scope>
    <source>
        <strain evidence="2 3">AR_0356</strain>
    </source>
</reference>
<accession>A0A2R3IRY9</accession>
<protein>
    <submittedName>
        <fullName evidence="2">Uncharacterized protein</fullName>
    </submittedName>
</protein>
<proteinExistence type="predicted"/>
<organism evidence="2 3">
    <name type="scientific">Pseudomonas paraeruginosa</name>
    <dbReference type="NCBI Taxonomy" id="2994495"/>
    <lineage>
        <taxon>Bacteria</taxon>
        <taxon>Pseudomonadati</taxon>
        <taxon>Pseudomonadota</taxon>
        <taxon>Gammaproteobacteria</taxon>
        <taxon>Pseudomonadales</taxon>
        <taxon>Pseudomonadaceae</taxon>
        <taxon>Pseudomonas</taxon>
    </lineage>
</organism>
<dbReference type="AlphaFoldDB" id="A0A2R3IRY9"/>
<gene>
    <name evidence="2" type="ORF">CSB93_6178</name>
</gene>
<evidence type="ECO:0000313" key="3">
    <source>
        <dbReference type="Proteomes" id="UP000238390"/>
    </source>
</evidence>
<dbReference type="Proteomes" id="UP000238390">
    <property type="component" value="Chromosome"/>
</dbReference>
<evidence type="ECO:0000256" key="1">
    <source>
        <dbReference type="SAM" id="MobiDB-lite"/>
    </source>
</evidence>
<sequence>MRTIEQRTLHTVPRSSIGTYCSLQQVRSSNSSMKGNKLATAHEQPVKNSAPPL</sequence>